<dbReference type="EMBL" id="JAGMVJ010000001">
    <property type="protein sequence ID" value="KAH7094608.1"/>
    <property type="molecule type" value="Genomic_DNA"/>
</dbReference>
<feature type="signal peptide" evidence="2">
    <location>
        <begin position="1"/>
        <end position="21"/>
    </location>
</feature>
<feature type="transmembrane region" description="Helical" evidence="1">
    <location>
        <begin position="45"/>
        <end position="63"/>
    </location>
</feature>
<proteinExistence type="predicted"/>
<evidence type="ECO:0000313" key="3">
    <source>
        <dbReference type="EMBL" id="KAH7094608.1"/>
    </source>
</evidence>
<protein>
    <submittedName>
        <fullName evidence="3">Uncharacterized protein</fullName>
    </submittedName>
</protein>
<keyword evidence="1" id="KW-0472">Membrane</keyword>
<reference evidence="3" key="1">
    <citation type="journal article" date="2021" name="Nat. Commun.">
        <title>Genetic determinants of endophytism in the Arabidopsis root mycobiome.</title>
        <authorList>
            <person name="Mesny F."/>
            <person name="Miyauchi S."/>
            <person name="Thiergart T."/>
            <person name="Pickel B."/>
            <person name="Atanasova L."/>
            <person name="Karlsson M."/>
            <person name="Huettel B."/>
            <person name="Barry K.W."/>
            <person name="Haridas S."/>
            <person name="Chen C."/>
            <person name="Bauer D."/>
            <person name="Andreopoulos W."/>
            <person name="Pangilinan J."/>
            <person name="LaButti K."/>
            <person name="Riley R."/>
            <person name="Lipzen A."/>
            <person name="Clum A."/>
            <person name="Drula E."/>
            <person name="Henrissat B."/>
            <person name="Kohler A."/>
            <person name="Grigoriev I.V."/>
            <person name="Martin F.M."/>
            <person name="Hacquard S."/>
        </authorList>
    </citation>
    <scope>NUCLEOTIDE SEQUENCE</scope>
    <source>
        <strain evidence="3">MPI-SDFR-AT-0120</strain>
    </source>
</reference>
<evidence type="ECO:0000256" key="1">
    <source>
        <dbReference type="SAM" id="Phobius"/>
    </source>
</evidence>
<dbReference type="OrthoDB" id="3795151at2759"/>
<keyword evidence="2" id="KW-0732">Signal</keyword>
<evidence type="ECO:0000256" key="2">
    <source>
        <dbReference type="SAM" id="SignalP"/>
    </source>
</evidence>
<keyword evidence="1" id="KW-1133">Transmembrane helix</keyword>
<gene>
    <name evidence="3" type="ORF">FB567DRAFT_585974</name>
</gene>
<accession>A0A8K0RJY3</accession>
<keyword evidence="4" id="KW-1185">Reference proteome</keyword>
<feature type="chain" id="PRO_5035468855" evidence="2">
    <location>
        <begin position="22"/>
        <end position="112"/>
    </location>
</feature>
<dbReference type="Proteomes" id="UP000813461">
    <property type="component" value="Unassembled WGS sequence"/>
</dbReference>
<evidence type="ECO:0000313" key="4">
    <source>
        <dbReference type="Proteomes" id="UP000813461"/>
    </source>
</evidence>
<dbReference type="AlphaFoldDB" id="A0A8K0RJY3"/>
<keyword evidence="1" id="KW-0812">Transmembrane</keyword>
<comment type="caution">
    <text evidence="3">The sequence shown here is derived from an EMBL/GenBank/DDBJ whole genome shotgun (WGS) entry which is preliminary data.</text>
</comment>
<sequence length="112" mass="12725">MILRLQRVIVFFILISTLTYAAPISSTLSPNASSPGWSKEEIITLVSVLVAASGIFITLLLAVPTFRRWICQPCTHCIARQKARSKNQLQQRYEEFVRFQEYMELFGGRNGS</sequence>
<organism evidence="3 4">
    <name type="scientific">Paraphoma chrysanthemicola</name>
    <dbReference type="NCBI Taxonomy" id="798071"/>
    <lineage>
        <taxon>Eukaryota</taxon>
        <taxon>Fungi</taxon>
        <taxon>Dikarya</taxon>
        <taxon>Ascomycota</taxon>
        <taxon>Pezizomycotina</taxon>
        <taxon>Dothideomycetes</taxon>
        <taxon>Pleosporomycetidae</taxon>
        <taxon>Pleosporales</taxon>
        <taxon>Pleosporineae</taxon>
        <taxon>Phaeosphaeriaceae</taxon>
        <taxon>Paraphoma</taxon>
    </lineage>
</organism>
<name>A0A8K0RJY3_9PLEO</name>